<feature type="compositionally biased region" description="Low complexity" evidence="1">
    <location>
        <begin position="52"/>
        <end position="64"/>
    </location>
</feature>
<dbReference type="AlphaFoldDB" id="A0A6J4J3Y5"/>
<feature type="non-terminal residue" evidence="2">
    <location>
        <position position="1"/>
    </location>
</feature>
<dbReference type="EMBL" id="CADCTP010000243">
    <property type="protein sequence ID" value="CAA9266430.1"/>
    <property type="molecule type" value="Genomic_DNA"/>
</dbReference>
<accession>A0A6J4J3Y5</accession>
<feature type="compositionally biased region" description="Basic and acidic residues" evidence="1">
    <location>
        <begin position="91"/>
        <end position="102"/>
    </location>
</feature>
<feature type="compositionally biased region" description="Basic residues" evidence="1">
    <location>
        <begin position="68"/>
        <end position="90"/>
    </location>
</feature>
<sequence length="124" mass="13512">GVAGRRRLHPRAAPRRPGVAAPAGEGGRGVQPLPVPGRARAPQAVRGDPAADRQGAADLRGAALRARRDPRRARRRRHRHRRPPGRRGAHRAAEAGAARDLRVLPPGERGPRRGRGTRRRLRVL</sequence>
<feature type="region of interest" description="Disordered" evidence="1">
    <location>
        <begin position="1"/>
        <end position="124"/>
    </location>
</feature>
<feature type="non-terminal residue" evidence="2">
    <location>
        <position position="124"/>
    </location>
</feature>
<name>A0A6J4J3Y5_9ACTN</name>
<evidence type="ECO:0000256" key="1">
    <source>
        <dbReference type="SAM" id="MobiDB-lite"/>
    </source>
</evidence>
<gene>
    <name evidence="2" type="ORF">AVDCRST_MAG41-2657</name>
</gene>
<feature type="compositionally biased region" description="Basic residues" evidence="1">
    <location>
        <begin position="1"/>
        <end position="14"/>
    </location>
</feature>
<protein>
    <submittedName>
        <fullName evidence="2">Transcriptional regulator, XRE family</fullName>
    </submittedName>
</protein>
<proteinExistence type="predicted"/>
<evidence type="ECO:0000313" key="2">
    <source>
        <dbReference type="EMBL" id="CAA9266430.1"/>
    </source>
</evidence>
<organism evidence="2">
    <name type="scientific">uncultured Mycobacteriales bacterium</name>
    <dbReference type="NCBI Taxonomy" id="581187"/>
    <lineage>
        <taxon>Bacteria</taxon>
        <taxon>Bacillati</taxon>
        <taxon>Actinomycetota</taxon>
        <taxon>Actinomycetes</taxon>
        <taxon>Mycobacteriales</taxon>
        <taxon>environmental samples</taxon>
    </lineage>
</organism>
<feature type="compositionally biased region" description="Basic residues" evidence="1">
    <location>
        <begin position="112"/>
        <end position="124"/>
    </location>
</feature>
<reference evidence="2" key="1">
    <citation type="submission" date="2020-02" db="EMBL/GenBank/DDBJ databases">
        <authorList>
            <person name="Meier V. D."/>
        </authorList>
    </citation>
    <scope>NUCLEOTIDE SEQUENCE</scope>
    <source>
        <strain evidence="2">AVDCRST_MAG41</strain>
    </source>
</reference>